<dbReference type="EMBL" id="JACHEK010000005">
    <property type="protein sequence ID" value="MBB6144716.1"/>
    <property type="molecule type" value="Genomic_DNA"/>
</dbReference>
<evidence type="ECO:0000313" key="2">
    <source>
        <dbReference type="Proteomes" id="UP000538666"/>
    </source>
</evidence>
<name>A0A841JTQ4_9BACT</name>
<keyword evidence="2" id="KW-1185">Reference proteome</keyword>
<gene>
    <name evidence="1" type="ORF">HNQ77_002672</name>
</gene>
<reference evidence="1 2" key="1">
    <citation type="submission" date="2020-08" db="EMBL/GenBank/DDBJ databases">
        <title>Genomic Encyclopedia of Type Strains, Phase IV (KMG-IV): sequencing the most valuable type-strain genomes for metagenomic binning, comparative biology and taxonomic classification.</title>
        <authorList>
            <person name="Goeker M."/>
        </authorList>
    </citation>
    <scope>NUCLEOTIDE SEQUENCE [LARGE SCALE GENOMIC DNA]</scope>
    <source>
        <strain evidence="1 2">DSM 103733</strain>
    </source>
</reference>
<proteinExistence type="predicted"/>
<dbReference type="RefSeq" id="WP_050059704.1">
    <property type="nucleotide sequence ID" value="NZ_JACHEK010000005.1"/>
</dbReference>
<dbReference type="Proteomes" id="UP000538666">
    <property type="component" value="Unassembled WGS sequence"/>
</dbReference>
<sequence length="122" mass="13379">MPKRKVADTPADPTLPTFPIQIDGTTYTLCLDFAALAEAESALQRAGHDVCILRHMPSLSFELVKAFFVCGVQRFHPDLAFEDASKLVRLDTVWLIAKCIDIAYAMAMPATDEKPGEAQPGE</sequence>
<evidence type="ECO:0000313" key="1">
    <source>
        <dbReference type="EMBL" id="MBB6144716.1"/>
    </source>
</evidence>
<dbReference type="OrthoDB" id="7473872at2"/>
<organism evidence="1 2">
    <name type="scientific">Silvibacterium bohemicum</name>
    <dbReference type="NCBI Taxonomy" id="1577686"/>
    <lineage>
        <taxon>Bacteria</taxon>
        <taxon>Pseudomonadati</taxon>
        <taxon>Acidobacteriota</taxon>
        <taxon>Terriglobia</taxon>
        <taxon>Terriglobales</taxon>
        <taxon>Acidobacteriaceae</taxon>
        <taxon>Silvibacterium</taxon>
    </lineage>
</organism>
<comment type="caution">
    <text evidence="1">The sequence shown here is derived from an EMBL/GenBank/DDBJ whole genome shotgun (WGS) entry which is preliminary data.</text>
</comment>
<dbReference type="AlphaFoldDB" id="A0A841JTQ4"/>
<accession>A0A841JTQ4</accession>
<protein>
    <submittedName>
        <fullName evidence="1">Uncharacterized protein</fullName>
    </submittedName>
</protein>